<evidence type="ECO:0000256" key="7">
    <source>
        <dbReference type="ARBA" id="ARBA00047899"/>
    </source>
</evidence>
<comment type="catalytic activity">
    <reaction evidence="8">
        <text>L-seryl-[protein] + ATP = O-phospho-L-seryl-[protein] + ADP + H(+)</text>
        <dbReference type="Rhea" id="RHEA:17989"/>
        <dbReference type="Rhea" id="RHEA-COMP:9863"/>
        <dbReference type="Rhea" id="RHEA-COMP:11604"/>
        <dbReference type="ChEBI" id="CHEBI:15378"/>
        <dbReference type="ChEBI" id="CHEBI:29999"/>
        <dbReference type="ChEBI" id="CHEBI:30616"/>
        <dbReference type="ChEBI" id="CHEBI:83421"/>
        <dbReference type="ChEBI" id="CHEBI:456216"/>
        <dbReference type="EC" id="2.7.11.1"/>
    </reaction>
</comment>
<name>A0A9P5PUW4_9AGAR</name>
<dbReference type="InterPro" id="IPR051334">
    <property type="entry name" value="SRPK"/>
</dbReference>
<evidence type="ECO:0000313" key="10">
    <source>
        <dbReference type="EMBL" id="KAF9069592.1"/>
    </source>
</evidence>
<dbReference type="PANTHER" id="PTHR47634:SF9">
    <property type="entry name" value="PROTEIN KINASE DOMAIN-CONTAINING PROTEIN-RELATED"/>
    <property type="match status" value="1"/>
</dbReference>
<dbReference type="AlphaFoldDB" id="A0A9P5PUW4"/>
<dbReference type="GO" id="GO:0050684">
    <property type="term" value="P:regulation of mRNA processing"/>
    <property type="evidence" value="ECO:0007669"/>
    <property type="project" value="TreeGrafter"/>
</dbReference>
<evidence type="ECO:0000256" key="6">
    <source>
        <dbReference type="ARBA" id="ARBA00022840"/>
    </source>
</evidence>
<dbReference type="EMBL" id="JADNRY010000048">
    <property type="protein sequence ID" value="KAF9069592.1"/>
    <property type="molecule type" value="Genomic_DNA"/>
</dbReference>
<dbReference type="InterPro" id="IPR017441">
    <property type="entry name" value="Protein_kinase_ATP_BS"/>
</dbReference>
<accession>A0A9P5PUW4</accession>
<dbReference type="Proteomes" id="UP000772434">
    <property type="component" value="Unassembled WGS sequence"/>
</dbReference>
<evidence type="ECO:0000256" key="5">
    <source>
        <dbReference type="ARBA" id="ARBA00022777"/>
    </source>
</evidence>
<evidence type="ECO:0000256" key="9">
    <source>
        <dbReference type="PROSITE-ProRule" id="PRU10141"/>
    </source>
</evidence>
<dbReference type="GO" id="GO:0005524">
    <property type="term" value="F:ATP binding"/>
    <property type="evidence" value="ECO:0007669"/>
    <property type="project" value="UniProtKB-UniRule"/>
</dbReference>
<evidence type="ECO:0000256" key="4">
    <source>
        <dbReference type="ARBA" id="ARBA00022741"/>
    </source>
</evidence>
<dbReference type="OrthoDB" id="5979581at2759"/>
<dbReference type="EC" id="2.7.11.1" evidence="1"/>
<feature type="binding site" evidence="9">
    <location>
        <position position="83"/>
    </location>
    <ligand>
        <name>ATP</name>
        <dbReference type="ChEBI" id="CHEBI:30616"/>
    </ligand>
</feature>
<reference evidence="10" key="1">
    <citation type="submission" date="2020-11" db="EMBL/GenBank/DDBJ databases">
        <authorList>
            <consortium name="DOE Joint Genome Institute"/>
            <person name="Ahrendt S."/>
            <person name="Riley R."/>
            <person name="Andreopoulos W."/>
            <person name="Labutti K."/>
            <person name="Pangilinan J."/>
            <person name="Ruiz-Duenas F.J."/>
            <person name="Barrasa J.M."/>
            <person name="Sanchez-Garcia M."/>
            <person name="Camarero S."/>
            <person name="Miyauchi S."/>
            <person name="Serrano A."/>
            <person name="Linde D."/>
            <person name="Babiker R."/>
            <person name="Drula E."/>
            <person name="Ayuso-Fernandez I."/>
            <person name="Pacheco R."/>
            <person name="Padilla G."/>
            <person name="Ferreira P."/>
            <person name="Barriuso J."/>
            <person name="Kellner H."/>
            <person name="Castanera R."/>
            <person name="Alfaro M."/>
            <person name="Ramirez L."/>
            <person name="Pisabarro A.G."/>
            <person name="Kuo A."/>
            <person name="Tritt A."/>
            <person name="Lipzen A."/>
            <person name="He G."/>
            <person name="Yan M."/>
            <person name="Ng V."/>
            <person name="Cullen D."/>
            <person name="Martin F."/>
            <person name="Rosso M.-N."/>
            <person name="Henrissat B."/>
            <person name="Hibbett D."/>
            <person name="Martinez A.T."/>
            <person name="Grigoriev I.V."/>
        </authorList>
    </citation>
    <scope>NUCLEOTIDE SEQUENCE</scope>
    <source>
        <strain evidence="10">AH 40177</strain>
    </source>
</reference>
<dbReference type="Gene3D" id="3.30.200.20">
    <property type="entry name" value="Phosphorylase Kinase, domain 1"/>
    <property type="match status" value="1"/>
</dbReference>
<dbReference type="PANTHER" id="PTHR47634">
    <property type="entry name" value="PROTEIN KINASE DOMAIN-CONTAINING PROTEIN-RELATED"/>
    <property type="match status" value="1"/>
</dbReference>
<evidence type="ECO:0000256" key="3">
    <source>
        <dbReference type="ARBA" id="ARBA00022679"/>
    </source>
</evidence>
<keyword evidence="3" id="KW-0808">Transferase</keyword>
<comment type="caution">
    <text evidence="10">The sequence shown here is derived from an EMBL/GenBank/DDBJ whole genome shotgun (WGS) entry which is preliminary data.</text>
</comment>
<comment type="catalytic activity">
    <reaction evidence="7">
        <text>L-threonyl-[protein] + ATP = O-phospho-L-threonyl-[protein] + ADP + H(+)</text>
        <dbReference type="Rhea" id="RHEA:46608"/>
        <dbReference type="Rhea" id="RHEA-COMP:11060"/>
        <dbReference type="Rhea" id="RHEA-COMP:11605"/>
        <dbReference type="ChEBI" id="CHEBI:15378"/>
        <dbReference type="ChEBI" id="CHEBI:30013"/>
        <dbReference type="ChEBI" id="CHEBI:30616"/>
        <dbReference type="ChEBI" id="CHEBI:61977"/>
        <dbReference type="ChEBI" id="CHEBI:456216"/>
        <dbReference type="EC" id="2.7.11.1"/>
    </reaction>
</comment>
<dbReference type="PROSITE" id="PS00107">
    <property type="entry name" value="PROTEIN_KINASE_ATP"/>
    <property type="match status" value="1"/>
</dbReference>
<organism evidence="10 11">
    <name type="scientific">Rhodocollybia butyracea</name>
    <dbReference type="NCBI Taxonomy" id="206335"/>
    <lineage>
        <taxon>Eukaryota</taxon>
        <taxon>Fungi</taxon>
        <taxon>Dikarya</taxon>
        <taxon>Basidiomycota</taxon>
        <taxon>Agaricomycotina</taxon>
        <taxon>Agaricomycetes</taxon>
        <taxon>Agaricomycetidae</taxon>
        <taxon>Agaricales</taxon>
        <taxon>Marasmiineae</taxon>
        <taxon>Omphalotaceae</taxon>
        <taxon>Rhodocollybia</taxon>
    </lineage>
</organism>
<dbReference type="SUPFAM" id="SSF56112">
    <property type="entry name" value="Protein kinase-like (PK-like)"/>
    <property type="match status" value="1"/>
</dbReference>
<evidence type="ECO:0000313" key="11">
    <source>
        <dbReference type="Proteomes" id="UP000772434"/>
    </source>
</evidence>
<keyword evidence="11" id="KW-1185">Reference proteome</keyword>
<gene>
    <name evidence="10" type="ORF">BDP27DRAFT_1420717</name>
</gene>
<protein>
    <recommendedName>
        <fullName evidence="1">non-specific serine/threonine protein kinase</fullName>
        <ecNumber evidence="1">2.7.11.1</ecNumber>
    </recommendedName>
</protein>
<sequence>MDKSLWPDADKAPYFHEGDLYYSPDLLSHEDLGHYMPGGFHPIMIGDEFSQGRYRIIHKLGYGGFSTTCLACNQHKSILVALKALRASASEETDAIDDTIRNVV</sequence>
<dbReference type="GO" id="GO:0004674">
    <property type="term" value="F:protein serine/threonine kinase activity"/>
    <property type="evidence" value="ECO:0007669"/>
    <property type="project" value="UniProtKB-KW"/>
</dbReference>
<evidence type="ECO:0000256" key="8">
    <source>
        <dbReference type="ARBA" id="ARBA00048679"/>
    </source>
</evidence>
<keyword evidence="6 9" id="KW-0067">ATP-binding</keyword>
<dbReference type="GO" id="GO:0005634">
    <property type="term" value="C:nucleus"/>
    <property type="evidence" value="ECO:0007669"/>
    <property type="project" value="TreeGrafter"/>
</dbReference>
<proteinExistence type="predicted"/>
<keyword evidence="5" id="KW-0418">Kinase</keyword>
<evidence type="ECO:0000256" key="1">
    <source>
        <dbReference type="ARBA" id="ARBA00012513"/>
    </source>
</evidence>
<dbReference type="GO" id="GO:0000245">
    <property type="term" value="P:spliceosomal complex assembly"/>
    <property type="evidence" value="ECO:0007669"/>
    <property type="project" value="TreeGrafter"/>
</dbReference>
<keyword evidence="4 9" id="KW-0547">Nucleotide-binding</keyword>
<dbReference type="GO" id="GO:0005737">
    <property type="term" value="C:cytoplasm"/>
    <property type="evidence" value="ECO:0007669"/>
    <property type="project" value="TreeGrafter"/>
</dbReference>
<evidence type="ECO:0000256" key="2">
    <source>
        <dbReference type="ARBA" id="ARBA00022527"/>
    </source>
</evidence>
<keyword evidence="2" id="KW-0723">Serine/threonine-protein kinase</keyword>
<dbReference type="InterPro" id="IPR011009">
    <property type="entry name" value="Kinase-like_dom_sf"/>
</dbReference>